<comment type="caution">
    <text evidence="12">The sequence shown here is derived from an EMBL/GenBank/DDBJ whole genome shotgun (WGS) entry which is preliminary data.</text>
</comment>
<evidence type="ECO:0000256" key="2">
    <source>
        <dbReference type="ARBA" id="ARBA00010923"/>
    </source>
</evidence>
<evidence type="ECO:0000256" key="9">
    <source>
        <dbReference type="ARBA" id="ARBA00047942"/>
    </source>
</evidence>
<dbReference type="EC" id="2.1.1.72" evidence="3"/>
<dbReference type="Gene3D" id="3.90.220.20">
    <property type="entry name" value="DNA methylase specificity domains"/>
    <property type="match status" value="1"/>
</dbReference>
<sequence>MYITKSYFYKMVQLFEKYRISYASKHQFLGDMFEQLLNKGFKQNEGQFFTPMPITRFIWDSLPIQKILQHKGGSYPKVIDYACGSGHFLTEAVEAINAARPTENNDWAKESIYGVEKDYRLARVSQVSMFMNGAGNANIIFGDGLDNNKGIQNETFDILVANPPYSVAAFKSHLKLKNNQLSLLDSISNNGGEIEVLFCERIAQLLVSDGVAAVILPSSILSNDSSSYTAARKLLLNEFRFRAIIQLGSKTFGATGTNTVILFLEKTPYPPKQISLAKDTATTIFTNASIKQKYDQDILTAYLTYIDVPADQYEKLRNKTITWEEIQEEKINKYIVTYRTALLDTLELSKTEQKENPTNEQQQKLKMRKFLDKFISIEQEKIALFALLYQQKTLIITAPSDNAQQKAFLGYDWSNRKGAEGIQILQAGGKLYNPENRFADNTLAACVRYMFNDQMFNITPEQAEYAKILDTLDMLDFNRVYLNYALKTSAQKKIEIVSKYPLVSIAEITITIESGKRPSGGVGQYNEGAYSLGGEHIGKDNGRLELNTIKYVPISFFNAAKKGIIQKHDILLCKDGALTGKVAIVRDELDGIMAMINEHLFILRCQELTTQKYLFNYLYSEMGQALLKDNITGSAQGGLNSTNLKNIKIPLPPQGIQQQIIAECGKIDEEYENSRMKIEEYRAKIAQIFNDLEVVRGGGKTI</sequence>
<evidence type="ECO:0000256" key="4">
    <source>
        <dbReference type="ARBA" id="ARBA00022603"/>
    </source>
</evidence>
<dbReference type="PROSITE" id="PS00092">
    <property type="entry name" value="N6_MTASE"/>
    <property type="match status" value="1"/>
</dbReference>
<dbReference type="SUPFAM" id="SSF53335">
    <property type="entry name" value="S-adenosyl-L-methionine-dependent methyltransferases"/>
    <property type="match status" value="1"/>
</dbReference>
<dbReference type="SUPFAM" id="SSF116734">
    <property type="entry name" value="DNA methylase specificity domain"/>
    <property type="match status" value="1"/>
</dbReference>
<keyword evidence="7" id="KW-0680">Restriction system</keyword>
<protein>
    <recommendedName>
        <fullName evidence="3">site-specific DNA-methyltransferase (adenine-specific)</fullName>
        <ecNumber evidence="3">2.1.1.72</ecNumber>
    </recommendedName>
</protein>
<dbReference type="GO" id="GO:0008168">
    <property type="term" value="F:methyltransferase activity"/>
    <property type="evidence" value="ECO:0007669"/>
    <property type="project" value="UniProtKB-KW"/>
</dbReference>
<dbReference type="InterPro" id="IPR029063">
    <property type="entry name" value="SAM-dependent_MTases_sf"/>
</dbReference>
<evidence type="ECO:0000256" key="6">
    <source>
        <dbReference type="ARBA" id="ARBA00022691"/>
    </source>
</evidence>
<keyword evidence="13" id="KW-1185">Reference proteome</keyword>
<evidence type="ECO:0000256" key="1">
    <source>
        <dbReference type="ARBA" id="ARBA00006594"/>
    </source>
</evidence>
<dbReference type="Pfam" id="PF01420">
    <property type="entry name" value="Methylase_S"/>
    <property type="match status" value="1"/>
</dbReference>
<keyword evidence="4 12" id="KW-0489">Methyltransferase</keyword>
<dbReference type="InterPro" id="IPR000055">
    <property type="entry name" value="Restrct_endonuc_typeI_TRD"/>
</dbReference>
<comment type="similarity">
    <text evidence="1">Belongs to the N(4)/N(6)-methyltransferase family.</text>
</comment>
<comment type="similarity">
    <text evidence="2">Belongs to the type-I restriction system S methylase family.</text>
</comment>
<keyword evidence="6" id="KW-0949">S-adenosyl-L-methionine</keyword>
<organism evidence="12 13">
    <name type="scientific">Gallibacterium melopsittaci</name>
    <dbReference type="NCBI Taxonomy" id="516063"/>
    <lineage>
        <taxon>Bacteria</taxon>
        <taxon>Pseudomonadati</taxon>
        <taxon>Pseudomonadota</taxon>
        <taxon>Gammaproteobacteria</taxon>
        <taxon>Pasteurellales</taxon>
        <taxon>Pasteurellaceae</taxon>
        <taxon>Gallibacterium</taxon>
    </lineage>
</organism>
<reference evidence="12 13" key="1">
    <citation type="submission" date="2024-09" db="EMBL/GenBank/DDBJ databases">
        <authorList>
            <person name="Sun Q."/>
            <person name="Mori K."/>
        </authorList>
    </citation>
    <scope>NUCLEOTIDE SEQUENCE [LARGE SCALE GENOMIC DNA]</scope>
    <source>
        <strain evidence="12 13">CCM 7538</strain>
    </source>
</reference>
<dbReference type="InterPro" id="IPR051537">
    <property type="entry name" value="DNA_Adenine_Mtase"/>
</dbReference>
<evidence type="ECO:0000259" key="11">
    <source>
        <dbReference type="Pfam" id="PF02384"/>
    </source>
</evidence>
<dbReference type="InterPro" id="IPR002052">
    <property type="entry name" value="DNA_methylase_N6_adenine_CS"/>
</dbReference>
<dbReference type="PANTHER" id="PTHR42933">
    <property type="entry name" value="SLR6095 PROTEIN"/>
    <property type="match status" value="1"/>
</dbReference>
<feature type="domain" description="DNA methylase adenine-specific" evidence="11">
    <location>
        <begin position="26"/>
        <end position="338"/>
    </location>
</feature>
<gene>
    <name evidence="12" type="ORF">ACFFHT_03860</name>
</gene>
<evidence type="ECO:0000259" key="10">
    <source>
        <dbReference type="Pfam" id="PF01420"/>
    </source>
</evidence>
<accession>A0ABV6HUY9</accession>
<dbReference type="CDD" id="cd02440">
    <property type="entry name" value="AdoMet_MTases"/>
    <property type="match status" value="1"/>
</dbReference>
<dbReference type="InterPro" id="IPR003356">
    <property type="entry name" value="DNA_methylase_A-5"/>
</dbReference>
<feature type="domain" description="Type I restriction modification DNA specificity" evidence="10">
    <location>
        <begin position="541"/>
        <end position="662"/>
    </location>
</feature>
<evidence type="ECO:0000256" key="8">
    <source>
        <dbReference type="ARBA" id="ARBA00023125"/>
    </source>
</evidence>
<dbReference type="Gene3D" id="3.40.50.150">
    <property type="entry name" value="Vaccinia Virus protein VP39"/>
    <property type="match status" value="1"/>
</dbReference>
<dbReference type="PANTHER" id="PTHR42933:SF3">
    <property type="entry name" value="TYPE I RESTRICTION ENZYME MJAVIII METHYLASE SUBUNIT"/>
    <property type="match status" value="1"/>
</dbReference>
<evidence type="ECO:0000313" key="13">
    <source>
        <dbReference type="Proteomes" id="UP001589769"/>
    </source>
</evidence>
<dbReference type="PRINTS" id="PR00507">
    <property type="entry name" value="N12N6MTFRASE"/>
</dbReference>
<keyword evidence="5" id="KW-0808">Transferase</keyword>
<evidence type="ECO:0000256" key="7">
    <source>
        <dbReference type="ARBA" id="ARBA00022747"/>
    </source>
</evidence>
<name>A0ABV6HUY9_9PAST</name>
<keyword evidence="8" id="KW-0238">DNA-binding</keyword>
<evidence type="ECO:0000256" key="5">
    <source>
        <dbReference type="ARBA" id="ARBA00022679"/>
    </source>
</evidence>
<dbReference type="GO" id="GO:0032259">
    <property type="term" value="P:methylation"/>
    <property type="evidence" value="ECO:0007669"/>
    <property type="project" value="UniProtKB-KW"/>
</dbReference>
<dbReference type="EMBL" id="JBHLWA010000014">
    <property type="protein sequence ID" value="MFC0322696.1"/>
    <property type="molecule type" value="Genomic_DNA"/>
</dbReference>
<evidence type="ECO:0000313" key="12">
    <source>
        <dbReference type="EMBL" id="MFC0322696.1"/>
    </source>
</evidence>
<dbReference type="Proteomes" id="UP001589769">
    <property type="component" value="Unassembled WGS sequence"/>
</dbReference>
<comment type="catalytic activity">
    <reaction evidence="9">
        <text>a 2'-deoxyadenosine in DNA + S-adenosyl-L-methionine = an N(6)-methyl-2'-deoxyadenosine in DNA + S-adenosyl-L-homocysteine + H(+)</text>
        <dbReference type="Rhea" id="RHEA:15197"/>
        <dbReference type="Rhea" id="RHEA-COMP:12418"/>
        <dbReference type="Rhea" id="RHEA-COMP:12419"/>
        <dbReference type="ChEBI" id="CHEBI:15378"/>
        <dbReference type="ChEBI" id="CHEBI:57856"/>
        <dbReference type="ChEBI" id="CHEBI:59789"/>
        <dbReference type="ChEBI" id="CHEBI:90615"/>
        <dbReference type="ChEBI" id="CHEBI:90616"/>
        <dbReference type="EC" id="2.1.1.72"/>
    </reaction>
</comment>
<evidence type="ECO:0000256" key="3">
    <source>
        <dbReference type="ARBA" id="ARBA00011900"/>
    </source>
</evidence>
<dbReference type="InterPro" id="IPR044946">
    <property type="entry name" value="Restrct_endonuc_typeI_TRD_sf"/>
</dbReference>
<proteinExistence type="inferred from homology"/>
<dbReference type="Pfam" id="PF02384">
    <property type="entry name" value="N6_Mtase"/>
    <property type="match status" value="1"/>
</dbReference>